<organism evidence="1 2">
    <name type="scientific">Volucribacter psittacicida</name>
    <dbReference type="NCBI Taxonomy" id="203482"/>
    <lineage>
        <taxon>Bacteria</taxon>
        <taxon>Pseudomonadati</taxon>
        <taxon>Pseudomonadota</taxon>
        <taxon>Gammaproteobacteria</taxon>
        <taxon>Pasteurellales</taxon>
        <taxon>Pasteurellaceae</taxon>
        <taxon>Volucribacter</taxon>
    </lineage>
</organism>
<dbReference type="InterPro" id="IPR010260">
    <property type="entry name" value="AlpA"/>
</dbReference>
<accession>A0A4R1FSI1</accession>
<comment type="caution">
    <text evidence="1">The sequence shown here is derived from an EMBL/GenBank/DDBJ whole genome shotgun (WGS) entry which is preliminary data.</text>
</comment>
<keyword evidence="2" id="KW-1185">Reference proteome</keyword>
<protein>
    <submittedName>
        <fullName evidence="1">AlpA family transcriptional regulator</fullName>
    </submittedName>
</protein>
<dbReference type="RefSeq" id="WP_132691152.1">
    <property type="nucleotide sequence ID" value="NZ_SMFT01000003.1"/>
</dbReference>
<dbReference type="Pfam" id="PF05930">
    <property type="entry name" value="Phage_AlpA"/>
    <property type="match status" value="1"/>
</dbReference>
<dbReference type="EMBL" id="SMFT01000003">
    <property type="protein sequence ID" value="TCJ97957.1"/>
    <property type="molecule type" value="Genomic_DNA"/>
</dbReference>
<evidence type="ECO:0000313" key="1">
    <source>
        <dbReference type="EMBL" id="TCJ97957.1"/>
    </source>
</evidence>
<gene>
    <name evidence="1" type="ORF">EV694_1554</name>
</gene>
<proteinExistence type="predicted"/>
<dbReference type="AlphaFoldDB" id="A0A4R1FSI1"/>
<evidence type="ECO:0000313" key="2">
    <source>
        <dbReference type="Proteomes" id="UP000294702"/>
    </source>
</evidence>
<dbReference type="Proteomes" id="UP000294702">
    <property type="component" value="Unassembled WGS sequence"/>
</dbReference>
<reference evidence="1 2" key="1">
    <citation type="submission" date="2019-03" db="EMBL/GenBank/DDBJ databases">
        <title>Genomic Encyclopedia of Type Strains, Phase IV (KMG-IV): sequencing the most valuable type-strain genomes for metagenomic binning, comparative biology and taxonomic classification.</title>
        <authorList>
            <person name="Goeker M."/>
        </authorList>
    </citation>
    <scope>NUCLEOTIDE SEQUENCE [LARGE SCALE GENOMIC DNA]</scope>
    <source>
        <strain evidence="1 2">DSM 15534</strain>
    </source>
</reference>
<dbReference type="Gene3D" id="1.10.238.160">
    <property type="match status" value="1"/>
</dbReference>
<name>A0A4R1FSI1_9PAST</name>
<dbReference type="OrthoDB" id="8455288at2"/>
<sequence>MTLLTINELQQMKIGSRSKIYALVKNNDFPKPIKIGNRSLWQLEDVQTWLNRKNPNHREQQ</sequence>